<dbReference type="PANTHER" id="PTHR43392:SF2">
    <property type="entry name" value="AAA-TYPE ATPASE FAMILY PROTEIN _ ANKYRIN REPEAT FAMILY PROTEIN"/>
    <property type="match status" value="1"/>
</dbReference>
<keyword evidence="8" id="KW-1185">Reference proteome</keyword>
<accession>A0AAD6SX48</accession>
<feature type="coiled-coil region" evidence="4">
    <location>
        <begin position="1365"/>
        <end position="1410"/>
    </location>
</feature>
<feature type="compositionally biased region" description="Low complexity" evidence="5">
    <location>
        <begin position="1257"/>
        <end position="1283"/>
    </location>
</feature>
<dbReference type="Proteomes" id="UP001218188">
    <property type="component" value="Unassembled WGS sequence"/>
</dbReference>
<dbReference type="Pfam" id="PF00004">
    <property type="entry name" value="AAA"/>
    <property type="match status" value="3"/>
</dbReference>
<dbReference type="Pfam" id="PF17866">
    <property type="entry name" value="AAA_lid_6"/>
    <property type="match status" value="1"/>
</dbReference>
<keyword evidence="3" id="KW-0067">ATP-binding</keyword>
<feature type="compositionally biased region" description="Polar residues" evidence="5">
    <location>
        <begin position="341"/>
        <end position="354"/>
    </location>
</feature>
<feature type="compositionally biased region" description="Basic and acidic residues" evidence="5">
    <location>
        <begin position="323"/>
        <end position="334"/>
    </location>
</feature>
<dbReference type="CDD" id="cd18808">
    <property type="entry name" value="SF1_C_Upf1"/>
    <property type="match status" value="1"/>
</dbReference>
<feature type="region of interest" description="Disordered" evidence="5">
    <location>
        <begin position="1239"/>
        <end position="1305"/>
    </location>
</feature>
<feature type="domain" description="AAA+ ATPase" evidence="6">
    <location>
        <begin position="735"/>
        <end position="878"/>
    </location>
</feature>
<dbReference type="InterPro" id="IPR047187">
    <property type="entry name" value="SF1_C_Upf1"/>
</dbReference>
<comment type="similarity">
    <text evidence="1">Belongs to the CbxX/CfxQ family.</text>
</comment>
<evidence type="ECO:0000313" key="8">
    <source>
        <dbReference type="Proteomes" id="UP001218188"/>
    </source>
</evidence>
<dbReference type="FunFam" id="1.10.8.60:FF:000160">
    <property type="entry name" value="WGS project CABT00000000 data, contig 2.55"/>
    <property type="match status" value="1"/>
</dbReference>
<dbReference type="FunFam" id="3.40.50.300:FF:001660">
    <property type="entry name" value="NF-X1 finger and helicase protein, putative"/>
    <property type="match status" value="1"/>
</dbReference>
<protein>
    <submittedName>
        <fullName evidence="7">AAA domain-containing protein</fullName>
    </submittedName>
</protein>
<dbReference type="InterPro" id="IPR041679">
    <property type="entry name" value="DNA2/NAM7-like_C"/>
</dbReference>
<feature type="compositionally biased region" description="Low complexity" evidence="5">
    <location>
        <begin position="355"/>
        <end position="372"/>
    </location>
</feature>
<dbReference type="InterPro" id="IPR003959">
    <property type="entry name" value="ATPase_AAA_core"/>
</dbReference>
<dbReference type="InterPro" id="IPR000641">
    <property type="entry name" value="CbxX/CfxQ"/>
</dbReference>
<dbReference type="EMBL" id="JARJCM010000053">
    <property type="protein sequence ID" value="KAJ7035057.1"/>
    <property type="molecule type" value="Genomic_DNA"/>
</dbReference>
<dbReference type="Gene3D" id="1.10.8.60">
    <property type="match status" value="1"/>
</dbReference>
<dbReference type="PANTHER" id="PTHR43392">
    <property type="entry name" value="AAA-TYPE ATPASE FAMILY PROTEIN / ANKYRIN REPEAT FAMILY PROTEIN"/>
    <property type="match status" value="1"/>
</dbReference>
<evidence type="ECO:0000256" key="2">
    <source>
        <dbReference type="ARBA" id="ARBA00022741"/>
    </source>
</evidence>
<sequence>MRPEISDLVRQLTYPHLIDAGSTKNRPRIRGLRDVIVFVNHACPEDEMGELSDRRDMGSPSSKQNTHEVEMVLKIVRYLGQQGYGTDKLVILTPYLGQLSLLKTTLAKETDPILNDLDSSELIRAGVLTPGPSKSHNRPLRLATIDNYQGEESDIVVVSLTRSNPNHDIGFMFSPERLNVLLSRARDGLIMVGNAETFQRARKGKELWTKLIEMLTQHGHMYDGLPVKCERHPDRIATLSRPSEFEMECPDGGCSEPCKCANEARKAKAKLERDADELEQKMKREADQLAHEERMTEYNAKIALQEQAVQDEHLAEQRAQALKQKEKDLEDAKARAKQRPTLYQTFVGSNPTAESSTSGSNPPTPNTSGPTSRPQKFKPTRTVAPGSTPKSPAGVPKSASEEEWERQKRIEGATNAAIDEMMAMIGLEDVKAQVLKIKHKIDVVKRQNAQLNDERFNIVFQGNPGTGKTTVARHFVKFLESAGVLPGAAFIETTGSRLSNEGVAGIKAHIATVEAAGGGAIFVDEAYQLTSEYSSGGSAGKQVLDFLLAEMENKVGTIVFVFAGYKKELESFFEHNPGLASRVPYNLHFADYSDEELLSILQQLIFKKFRGMMKIEDGPRGLYARIIIRRLGRGRGQNGFGNARAVHNLFSRIHERQASRLQKERKNGRSADDFLLTKEDLIGPDPSLASTESVAWKKLQSLIGLDSVKATVRSLIDRLVLNYKRELQELSPVSTSLNRVFLGSPGTGKTTVAKLYGQILVDLGLLSRGEVVLKNPSDFVGAYIGHSEKNTKAILATTIGKVLVIDEAYMLFSGGKHGIGNESDSFKTAVIDTLVAEIQSVPGEDRAVLLLGYEDKMREMFQNVNPGLSRRFAIEDAFRFEDFTEPQLREILELKLKEQDLGATEPAKLVALEVLIEPVGDPTLETLGRLKTFWDMRRLAMQPRDFDADFDRSAHASKNLDNLFQDMVGCEHIKEKLGDYQRIAVVARERGMDPRKLIPTNFVFKGPPGTGKTTIARKMGQVYFDMGFLASSEVHECSASDLVGQYIGHTGPKTKQLFEKALGKVLFIDEAYRLGEGRFAQEAIDELVGILTNPSFQGKIVVVLAGYDQDMNNLMAVNTGLSSRFPEEIIFHNMNPDACLEVLRTELQKSTIVMKELDDKGSAEYEAMSEIIRKLSKLSGWGNARDMQTLGKQMSAAVLAGMANSLRKAVWKDTQLTLSARDAIKYMKTMLDDRRSRATNLKPQNSTHQQWLPPAAPLTSTPTASPPAQTSASTTQTSKSTQPPNNPPDPKSVHPPASNSVQRDPGVADDVWEQLQLDKDAAKNASSVLHKDIQNATKQFDDAAQQEKAHLQANPTGVDATALEKVRYKLKVQKLVEERERLRKEVERKKQEAEQQRKREIAAQAALKRLGVCVQGYPWIKQTSGYRCAGGSHFIRDDQLRF</sequence>
<dbReference type="GO" id="GO:0005524">
    <property type="term" value="F:ATP binding"/>
    <property type="evidence" value="ECO:0007669"/>
    <property type="project" value="UniProtKB-KW"/>
</dbReference>
<dbReference type="SMART" id="SM00382">
    <property type="entry name" value="AAA"/>
    <property type="match status" value="3"/>
</dbReference>
<organism evidence="7 8">
    <name type="scientific">Mycena alexandri</name>
    <dbReference type="NCBI Taxonomy" id="1745969"/>
    <lineage>
        <taxon>Eukaryota</taxon>
        <taxon>Fungi</taxon>
        <taxon>Dikarya</taxon>
        <taxon>Basidiomycota</taxon>
        <taxon>Agaricomycotina</taxon>
        <taxon>Agaricomycetes</taxon>
        <taxon>Agaricomycetidae</taxon>
        <taxon>Agaricales</taxon>
        <taxon>Marasmiineae</taxon>
        <taxon>Mycenaceae</taxon>
        <taxon>Mycena</taxon>
    </lineage>
</organism>
<dbReference type="InterPro" id="IPR050773">
    <property type="entry name" value="CbxX/CfxQ_RuBisCO_ESX"/>
</dbReference>
<dbReference type="SUPFAM" id="SSF52540">
    <property type="entry name" value="P-loop containing nucleoside triphosphate hydrolases"/>
    <property type="match status" value="4"/>
</dbReference>
<gene>
    <name evidence="7" type="ORF">C8F04DRAFT_1259420</name>
</gene>
<feature type="coiled-coil region" evidence="4">
    <location>
        <begin position="427"/>
        <end position="454"/>
    </location>
</feature>
<feature type="domain" description="AAA+ ATPase" evidence="6">
    <location>
        <begin position="998"/>
        <end position="1135"/>
    </location>
</feature>
<keyword evidence="2" id="KW-0547">Nucleotide-binding</keyword>
<dbReference type="InterPro" id="IPR027417">
    <property type="entry name" value="P-loop_NTPase"/>
</dbReference>
<reference evidence="7" key="1">
    <citation type="submission" date="2023-03" db="EMBL/GenBank/DDBJ databases">
        <title>Massive genome expansion in bonnet fungi (Mycena s.s.) driven by repeated elements and novel gene families across ecological guilds.</title>
        <authorList>
            <consortium name="Lawrence Berkeley National Laboratory"/>
            <person name="Harder C.B."/>
            <person name="Miyauchi S."/>
            <person name="Viragh M."/>
            <person name="Kuo A."/>
            <person name="Thoen E."/>
            <person name="Andreopoulos B."/>
            <person name="Lu D."/>
            <person name="Skrede I."/>
            <person name="Drula E."/>
            <person name="Henrissat B."/>
            <person name="Morin E."/>
            <person name="Kohler A."/>
            <person name="Barry K."/>
            <person name="LaButti K."/>
            <person name="Morin E."/>
            <person name="Salamov A."/>
            <person name="Lipzen A."/>
            <person name="Mereny Z."/>
            <person name="Hegedus B."/>
            <person name="Baldrian P."/>
            <person name="Stursova M."/>
            <person name="Weitz H."/>
            <person name="Taylor A."/>
            <person name="Grigoriev I.V."/>
            <person name="Nagy L.G."/>
            <person name="Martin F."/>
            <person name="Kauserud H."/>
        </authorList>
    </citation>
    <scope>NUCLEOTIDE SEQUENCE</scope>
    <source>
        <strain evidence="7">CBHHK200</strain>
    </source>
</reference>
<evidence type="ECO:0000256" key="5">
    <source>
        <dbReference type="SAM" id="MobiDB-lite"/>
    </source>
</evidence>
<feature type="compositionally biased region" description="Polar residues" evidence="5">
    <location>
        <begin position="1239"/>
        <end position="1250"/>
    </location>
</feature>
<feature type="region of interest" description="Disordered" evidence="5">
    <location>
        <begin position="315"/>
        <end position="408"/>
    </location>
</feature>
<evidence type="ECO:0000256" key="3">
    <source>
        <dbReference type="ARBA" id="ARBA00022840"/>
    </source>
</evidence>
<dbReference type="PRINTS" id="PR00819">
    <property type="entry name" value="CBXCFQXSUPER"/>
</dbReference>
<dbReference type="CDD" id="cd00009">
    <property type="entry name" value="AAA"/>
    <property type="match status" value="3"/>
</dbReference>
<name>A0AAD6SX48_9AGAR</name>
<dbReference type="InterPro" id="IPR003593">
    <property type="entry name" value="AAA+_ATPase"/>
</dbReference>
<evidence type="ECO:0000256" key="4">
    <source>
        <dbReference type="SAM" id="Coils"/>
    </source>
</evidence>
<comment type="caution">
    <text evidence="7">The sequence shown here is derived from an EMBL/GenBank/DDBJ whole genome shotgun (WGS) entry which is preliminary data.</text>
</comment>
<evidence type="ECO:0000313" key="7">
    <source>
        <dbReference type="EMBL" id="KAJ7035057.1"/>
    </source>
</evidence>
<dbReference type="InterPro" id="IPR041627">
    <property type="entry name" value="AAA_lid_6"/>
</dbReference>
<dbReference type="FunFam" id="3.40.50.300:FF:000216">
    <property type="entry name" value="Type VII secretion ATPase EccA"/>
    <property type="match status" value="3"/>
</dbReference>
<keyword evidence="4" id="KW-0175">Coiled coil</keyword>
<evidence type="ECO:0000256" key="1">
    <source>
        <dbReference type="ARBA" id="ARBA00010378"/>
    </source>
</evidence>
<dbReference type="Gene3D" id="3.40.50.300">
    <property type="entry name" value="P-loop containing nucleotide triphosphate hydrolases"/>
    <property type="match status" value="4"/>
</dbReference>
<feature type="domain" description="AAA+ ATPase" evidence="6">
    <location>
        <begin position="454"/>
        <end position="593"/>
    </location>
</feature>
<proteinExistence type="inferred from homology"/>
<dbReference type="Pfam" id="PF13087">
    <property type="entry name" value="AAA_12"/>
    <property type="match status" value="1"/>
</dbReference>
<evidence type="ECO:0000259" key="6">
    <source>
        <dbReference type="SMART" id="SM00382"/>
    </source>
</evidence>
<dbReference type="GO" id="GO:0016887">
    <property type="term" value="F:ATP hydrolysis activity"/>
    <property type="evidence" value="ECO:0007669"/>
    <property type="project" value="InterPro"/>
</dbReference>